<organism evidence="1 2">
    <name type="scientific">Leucogyrophana mollusca</name>
    <dbReference type="NCBI Taxonomy" id="85980"/>
    <lineage>
        <taxon>Eukaryota</taxon>
        <taxon>Fungi</taxon>
        <taxon>Dikarya</taxon>
        <taxon>Basidiomycota</taxon>
        <taxon>Agaricomycotina</taxon>
        <taxon>Agaricomycetes</taxon>
        <taxon>Agaricomycetidae</taxon>
        <taxon>Boletales</taxon>
        <taxon>Boletales incertae sedis</taxon>
        <taxon>Leucogyrophana</taxon>
    </lineage>
</organism>
<comment type="caution">
    <text evidence="1">The sequence shown here is derived from an EMBL/GenBank/DDBJ whole genome shotgun (WGS) entry which is preliminary data.</text>
</comment>
<evidence type="ECO:0000313" key="1">
    <source>
        <dbReference type="EMBL" id="KAH7928674.1"/>
    </source>
</evidence>
<keyword evidence="2" id="KW-1185">Reference proteome</keyword>
<name>A0ACB8BSL9_9AGAM</name>
<dbReference type="EMBL" id="MU266350">
    <property type="protein sequence ID" value="KAH7928674.1"/>
    <property type="molecule type" value="Genomic_DNA"/>
</dbReference>
<sequence length="407" mass="43812">MHFISHLSAVLALAPLLSLASSAGLVERADDASCILTASGGDDGPIFVDAVQRCETVVIPAETTLSIATGMNMTGLNDRNIDLRGTVKFTDNMTYWINNGFYFEFQDQIAFWMLGGNNLRLFGGGAIDGSGQVWYDAFATNDTLLRPILFTVYQASNVVIEDIKMLNGPEWINFVNEGQNILYDRINISAVSTSVNPAKNTDGWDIYRSDNVVILNSNINNGDDCVSLKPNSTNIIASYLYCNGSHGISVGSLGQYAGVYDIVENFTSTNVHMYNAENGARIKAFAGPGVGAGIVKNVSFSYFTEGNVDDPLVIDQCYMTNATECAAYPSNVYIQDVVFTNFYGTSSGNEKSVVASLACSPDGRCSDISVSNIYLEPPATYGNATYTCQNVNITGNAAYLFGDCATT</sequence>
<gene>
    <name evidence="1" type="ORF">BV22DRAFT_1110308</name>
</gene>
<protein>
    <submittedName>
        <fullName evidence="1">Pectin lyase-like protein</fullName>
    </submittedName>
</protein>
<evidence type="ECO:0000313" key="2">
    <source>
        <dbReference type="Proteomes" id="UP000790709"/>
    </source>
</evidence>
<reference evidence="1" key="1">
    <citation type="journal article" date="2021" name="New Phytol.">
        <title>Evolutionary innovations through gain and loss of genes in the ectomycorrhizal Boletales.</title>
        <authorList>
            <person name="Wu G."/>
            <person name="Miyauchi S."/>
            <person name="Morin E."/>
            <person name="Kuo A."/>
            <person name="Drula E."/>
            <person name="Varga T."/>
            <person name="Kohler A."/>
            <person name="Feng B."/>
            <person name="Cao Y."/>
            <person name="Lipzen A."/>
            <person name="Daum C."/>
            <person name="Hundley H."/>
            <person name="Pangilinan J."/>
            <person name="Johnson J."/>
            <person name="Barry K."/>
            <person name="LaButti K."/>
            <person name="Ng V."/>
            <person name="Ahrendt S."/>
            <person name="Min B."/>
            <person name="Choi I.G."/>
            <person name="Park H."/>
            <person name="Plett J.M."/>
            <person name="Magnuson J."/>
            <person name="Spatafora J.W."/>
            <person name="Nagy L.G."/>
            <person name="Henrissat B."/>
            <person name="Grigoriev I.V."/>
            <person name="Yang Z.L."/>
            <person name="Xu J."/>
            <person name="Martin F.M."/>
        </authorList>
    </citation>
    <scope>NUCLEOTIDE SEQUENCE</scope>
    <source>
        <strain evidence="1">KUC20120723A-06</strain>
    </source>
</reference>
<proteinExistence type="predicted"/>
<dbReference type="Proteomes" id="UP000790709">
    <property type="component" value="Unassembled WGS sequence"/>
</dbReference>
<accession>A0ACB8BSL9</accession>